<protein>
    <submittedName>
        <fullName evidence="3">Alpha/beta fold hydrolase</fullName>
    </submittedName>
</protein>
<organism evidence="3 4">
    <name type="scientific">Candidatus Clostridium radicumherbarum</name>
    <dbReference type="NCBI Taxonomy" id="3381662"/>
    <lineage>
        <taxon>Bacteria</taxon>
        <taxon>Bacillati</taxon>
        <taxon>Bacillota</taxon>
        <taxon>Clostridia</taxon>
        <taxon>Eubacteriales</taxon>
        <taxon>Clostridiaceae</taxon>
        <taxon>Clostridium</taxon>
    </lineage>
</organism>
<proteinExistence type="predicted"/>
<dbReference type="Pfam" id="PF00561">
    <property type="entry name" value="Abhydrolase_1"/>
    <property type="match status" value="1"/>
</dbReference>
<name>A0ABW8TMY4_9CLOT</name>
<evidence type="ECO:0000256" key="1">
    <source>
        <dbReference type="ARBA" id="ARBA00022801"/>
    </source>
</evidence>
<keyword evidence="1 3" id="KW-0378">Hydrolase</keyword>
<dbReference type="SUPFAM" id="SSF53474">
    <property type="entry name" value="alpha/beta-Hydrolases"/>
    <property type="match status" value="1"/>
</dbReference>
<dbReference type="InterPro" id="IPR050266">
    <property type="entry name" value="AB_hydrolase_sf"/>
</dbReference>
<comment type="caution">
    <text evidence="3">The sequence shown here is derived from an EMBL/GenBank/DDBJ whole genome shotgun (WGS) entry which is preliminary data.</text>
</comment>
<sequence>MDTNGFAKVNGTSLYYELTGEGEVLVLLHSGLTDLRQWDDQFNFFVKYFKVIRYDIRGFGKSDKPKELFSHSEDLKELFDYLGIMKAHLVGVSMGGSIAIDFTLQYPELVKSLVLSGSSLNGYNIIEDDASKQRSLAVMSIAKRDENFNESVEFMLDNPMWRQSKPNAHQRLKKMFTDTSLEWALEDTEKKVNPPASERLSENN</sequence>
<dbReference type="InterPro" id="IPR029058">
    <property type="entry name" value="AB_hydrolase_fold"/>
</dbReference>
<accession>A0ABW8TMY4</accession>
<dbReference type="RefSeq" id="WP_406763416.1">
    <property type="nucleotide sequence ID" value="NZ_JBJHZY010000001.1"/>
</dbReference>
<dbReference type="EMBL" id="JBJHZY010000001">
    <property type="protein sequence ID" value="MFL0266795.1"/>
    <property type="molecule type" value="Genomic_DNA"/>
</dbReference>
<reference evidence="3 4" key="1">
    <citation type="submission" date="2024-11" db="EMBL/GenBank/DDBJ databases">
        <authorList>
            <person name="Heng Y.C."/>
            <person name="Lim A.C.H."/>
            <person name="Lee J.K.Y."/>
            <person name="Kittelmann S."/>
        </authorList>
    </citation>
    <scope>NUCLEOTIDE SEQUENCE [LARGE SCALE GENOMIC DNA]</scope>
    <source>
        <strain evidence="3 4">WILCCON 0202</strain>
    </source>
</reference>
<dbReference type="Proteomes" id="UP001623661">
    <property type="component" value="Unassembled WGS sequence"/>
</dbReference>
<evidence type="ECO:0000313" key="4">
    <source>
        <dbReference type="Proteomes" id="UP001623661"/>
    </source>
</evidence>
<dbReference type="Gene3D" id="3.40.50.1820">
    <property type="entry name" value="alpha/beta hydrolase"/>
    <property type="match status" value="1"/>
</dbReference>
<dbReference type="InterPro" id="IPR000073">
    <property type="entry name" value="AB_hydrolase_1"/>
</dbReference>
<gene>
    <name evidence="3" type="ORF">ACJDUH_01680</name>
</gene>
<dbReference type="GO" id="GO:0016787">
    <property type="term" value="F:hydrolase activity"/>
    <property type="evidence" value="ECO:0007669"/>
    <property type="project" value="UniProtKB-KW"/>
</dbReference>
<evidence type="ECO:0000313" key="3">
    <source>
        <dbReference type="EMBL" id="MFL0266795.1"/>
    </source>
</evidence>
<keyword evidence="4" id="KW-1185">Reference proteome</keyword>
<dbReference type="PANTHER" id="PTHR43798">
    <property type="entry name" value="MONOACYLGLYCEROL LIPASE"/>
    <property type="match status" value="1"/>
</dbReference>
<evidence type="ECO:0000259" key="2">
    <source>
        <dbReference type="Pfam" id="PF00561"/>
    </source>
</evidence>
<feature type="domain" description="AB hydrolase-1" evidence="2">
    <location>
        <begin position="24"/>
        <end position="124"/>
    </location>
</feature>
<dbReference type="PANTHER" id="PTHR43798:SF31">
    <property type="entry name" value="AB HYDROLASE SUPERFAMILY PROTEIN YCLE"/>
    <property type="match status" value="1"/>
</dbReference>
<dbReference type="PRINTS" id="PR00111">
    <property type="entry name" value="ABHYDROLASE"/>
</dbReference>